<dbReference type="AlphaFoldDB" id="A0ABD1XES0"/>
<gene>
    <name evidence="2" type="ORF">R1flu_017209</name>
</gene>
<keyword evidence="1" id="KW-0812">Transmembrane</keyword>
<protein>
    <submittedName>
        <fullName evidence="2">Uncharacterized protein</fullName>
    </submittedName>
</protein>
<name>A0ABD1XES0_9MARC</name>
<keyword evidence="3" id="KW-1185">Reference proteome</keyword>
<keyword evidence="1" id="KW-1133">Transmembrane helix</keyword>
<keyword evidence="1" id="KW-0472">Membrane</keyword>
<dbReference type="Pfam" id="PF03140">
    <property type="entry name" value="DUF247"/>
    <property type="match status" value="1"/>
</dbReference>
<evidence type="ECO:0000313" key="2">
    <source>
        <dbReference type="EMBL" id="KAL2603045.1"/>
    </source>
</evidence>
<organism evidence="2 3">
    <name type="scientific">Riccia fluitans</name>
    <dbReference type="NCBI Taxonomy" id="41844"/>
    <lineage>
        <taxon>Eukaryota</taxon>
        <taxon>Viridiplantae</taxon>
        <taxon>Streptophyta</taxon>
        <taxon>Embryophyta</taxon>
        <taxon>Marchantiophyta</taxon>
        <taxon>Marchantiopsida</taxon>
        <taxon>Marchantiidae</taxon>
        <taxon>Marchantiales</taxon>
        <taxon>Ricciaceae</taxon>
        <taxon>Riccia</taxon>
    </lineage>
</organism>
<evidence type="ECO:0000313" key="3">
    <source>
        <dbReference type="Proteomes" id="UP001605036"/>
    </source>
</evidence>
<proteinExistence type="predicted"/>
<reference evidence="2 3" key="1">
    <citation type="submission" date="2024-09" db="EMBL/GenBank/DDBJ databases">
        <title>Chromosome-scale assembly of Riccia fluitans.</title>
        <authorList>
            <person name="Paukszto L."/>
            <person name="Sawicki J."/>
            <person name="Karawczyk K."/>
            <person name="Piernik-Szablinska J."/>
            <person name="Szczecinska M."/>
            <person name="Mazdziarz M."/>
        </authorList>
    </citation>
    <scope>NUCLEOTIDE SEQUENCE [LARGE SCALE GENOMIC DNA]</scope>
    <source>
        <strain evidence="2">Rf_01</strain>
        <tissue evidence="2">Aerial parts of the thallus</tissue>
    </source>
</reference>
<dbReference type="EMBL" id="JBHFFA010000095">
    <property type="protein sequence ID" value="KAL2603045.1"/>
    <property type="molecule type" value="Genomic_DNA"/>
</dbReference>
<sequence length="471" mass="53465">MYIRIHSICRLQVDEETRRTFSDVDGYVKPLMIQMVASNLGDILDSPCEVMSTHLQLSMLRKKKIATQKLAEEKKEKVSDLVRLENIHLMDQMLARNDEVQSSTNPTIYRCSMSLIPRHSKQYCPRYIALGLYNEDIDVMESASSIIDKAKLQMKMDIASIFRATVKKTWMEICNFIVKEPEDMKRMYDDDCPVHDVQAIRNILTLDAAFITSVLYSLWDVYHTEDHSALRFHGIAKVGREREAVILAVDSVDLIESSAPSEARVTLEELPMNGRHSKRGKEFELSGAAPVLKGMVEVACGLRALQDNKEENFDLRGKDKEDTPIATVTQLRRAGLGIKFSEENCYSNAVIELSQLGSDREVADIFNSLLNNSNEIPLSSQWTRLRKEIHRFYSSEKRQLWVEFVDAHFGRAWVTVSVVAAIALLVMTFLQTLYTMKGYYAAGEVTEGNGANPGQRRKANVNSLSFLNSVF</sequence>
<dbReference type="PANTHER" id="PTHR31170">
    <property type="entry name" value="BNAC04G53230D PROTEIN"/>
    <property type="match status" value="1"/>
</dbReference>
<dbReference type="Proteomes" id="UP001605036">
    <property type="component" value="Unassembled WGS sequence"/>
</dbReference>
<comment type="caution">
    <text evidence="2">The sequence shown here is derived from an EMBL/GenBank/DDBJ whole genome shotgun (WGS) entry which is preliminary data.</text>
</comment>
<evidence type="ECO:0000256" key="1">
    <source>
        <dbReference type="SAM" id="Phobius"/>
    </source>
</evidence>
<accession>A0ABD1XES0</accession>
<feature type="transmembrane region" description="Helical" evidence="1">
    <location>
        <begin position="412"/>
        <end position="430"/>
    </location>
</feature>
<dbReference type="PANTHER" id="PTHR31170:SF25">
    <property type="entry name" value="BNAA09G04570D PROTEIN"/>
    <property type="match status" value="1"/>
</dbReference>
<dbReference type="InterPro" id="IPR004158">
    <property type="entry name" value="DUF247_pln"/>
</dbReference>